<protein>
    <recommendedName>
        <fullName evidence="6">SANT domain-containing protein</fullName>
    </recommendedName>
</protein>
<proteinExistence type="predicted"/>
<dbReference type="InterPro" id="IPR051571">
    <property type="entry name" value="N-CoR_corepressor"/>
</dbReference>
<name>R7QIJ0_CHOCR</name>
<dbReference type="Gramene" id="CDF37889">
    <property type="protein sequence ID" value="CDF37889"/>
    <property type="gene ID" value="CHC_T00000022001"/>
</dbReference>
<dbReference type="PANTHER" id="PTHR13992:SF39">
    <property type="entry name" value="SMRTER, ISOFORM G"/>
    <property type="match status" value="1"/>
</dbReference>
<dbReference type="OrthoDB" id="3068at2759"/>
<dbReference type="EMBL" id="HG001883">
    <property type="protein sequence ID" value="CDF37889.1"/>
    <property type="molecule type" value="Genomic_DNA"/>
</dbReference>
<dbReference type="PhylomeDB" id="R7QIJ0"/>
<gene>
    <name evidence="4" type="ORF">CHC_T00000022001</name>
</gene>
<dbReference type="GO" id="GO:0005654">
    <property type="term" value="C:nucleoplasm"/>
    <property type="evidence" value="ECO:0007669"/>
    <property type="project" value="UniProtKB-ARBA"/>
</dbReference>
<evidence type="ECO:0000313" key="5">
    <source>
        <dbReference type="Proteomes" id="UP000012073"/>
    </source>
</evidence>
<dbReference type="InterPro" id="IPR001005">
    <property type="entry name" value="SANT/Myb"/>
</dbReference>
<feature type="domain" description="SANT" evidence="3">
    <location>
        <begin position="213"/>
        <end position="261"/>
    </location>
</feature>
<dbReference type="Gene3D" id="1.10.10.60">
    <property type="entry name" value="Homeodomain-like"/>
    <property type="match status" value="2"/>
</dbReference>
<dbReference type="PROSITE" id="PS50090">
    <property type="entry name" value="MYB_LIKE"/>
    <property type="match status" value="1"/>
</dbReference>
<organism evidence="4 5">
    <name type="scientific">Chondrus crispus</name>
    <name type="common">Carrageen Irish moss</name>
    <name type="synonym">Polymorpha crispa</name>
    <dbReference type="NCBI Taxonomy" id="2769"/>
    <lineage>
        <taxon>Eukaryota</taxon>
        <taxon>Rhodophyta</taxon>
        <taxon>Florideophyceae</taxon>
        <taxon>Rhodymeniophycidae</taxon>
        <taxon>Gigartinales</taxon>
        <taxon>Gigartinaceae</taxon>
        <taxon>Chondrus</taxon>
    </lineage>
</organism>
<dbReference type="PROSITE" id="PS51293">
    <property type="entry name" value="SANT"/>
    <property type="match status" value="1"/>
</dbReference>
<dbReference type="GO" id="GO:0032991">
    <property type="term" value="C:protein-containing complex"/>
    <property type="evidence" value="ECO:0007669"/>
    <property type="project" value="UniProtKB-ARBA"/>
</dbReference>
<evidence type="ECO:0000259" key="3">
    <source>
        <dbReference type="PROSITE" id="PS51293"/>
    </source>
</evidence>
<reference evidence="5" key="1">
    <citation type="journal article" date="2013" name="Proc. Natl. Acad. Sci. U.S.A.">
        <title>Genome structure and metabolic features in the red seaweed Chondrus crispus shed light on evolution of the Archaeplastida.</title>
        <authorList>
            <person name="Collen J."/>
            <person name="Porcel B."/>
            <person name="Carre W."/>
            <person name="Ball S.G."/>
            <person name="Chaparro C."/>
            <person name="Tonon T."/>
            <person name="Barbeyron T."/>
            <person name="Michel G."/>
            <person name="Noel B."/>
            <person name="Valentin K."/>
            <person name="Elias M."/>
            <person name="Artiguenave F."/>
            <person name="Arun A."/>
            <person name="Aury J.M."/>
            <person name="Barbosa-Neto J.F."/>
            <person name="Bothwell J.H."/>
            <person name="Bouget F.Y."/>
            <person name="Brillet L."/>
            <person name="Cabello-Hurtado F."/>
            <person name="Capella-Gutierrez S."/>
            <person name="Charrier B."/>
            <person name="Cladiere L."/>
            <person name="Cock J.M."/>
            <person name="Coelho S.M."/>
            <person name="Colleoni C."/>
            <person name="Czjzek M."/>
            <person name="Da Silva C."/>
            <person name="Delage L."/>
            <person name="Denoeud F."/>
            <person name="Deschamps P."/>
            <person name="Dittami S.M."/>
            <person name="Gabaldon T."/>
            <person name="Gachon C.M."/>
            <person name="Groisillier A."/>
            <person name="Herve C."/>
            <person name="Jabbari K."/>
            <person name="Katinka M."/>
            <person name="Kloareg B."/>
            <person name="Kowalczyk N."/>
            <person name="Labadie K."/>
            <person name="Leblanc C."/>
            <person name="Lopez P.J."/>
            <person name="McLachlan D.H."/>
            <person name="Meslet-Cladiere L."/>
            <person name="Moustafa A."/>
            <person name="Nehr Z."/>
            <person name="Nyvall Collen P."/>
            <person name="Panaud O."/>
            <person name="Partensky F."/>
            <person name="Poulain J."/>
            <person name="Rensing S.A."/>
            <person name="Rousvoal S."/>
            <person name="Samson G."/>
            <person name="Symeonidi A."/>
            <person name="Weissenbach J."/>
            <person name="Zambounis A."/>
            <person name="Wincker P."/>
            <person name="Boyen C."/>
        </authorList>
    </citation>
    <scope>NUCLEOTIDE SEQUENCE [LARGE SCALE GENOMIC DNA]</scope>
    <source>
        <strain evidence="5">cv. Stackhouse</strain>
    </source>
</reference>
<evidence type="ECO:0000256" key="1">
    <source>
        <dbReference type="SAM" id="MobiDB-lite"/>
    </source>
</evidence>
<feature type="compositionally biased region" description="Polar residues" evidence="1">
    <location>
        <begin position="451"/>
        <end position="462"/>
    </location>
</feature>
<dbReference type="RefSeq" id="XP_005717760.1">
    <property type="nucleotide sequence ID" value="XM_005717703.1"/>
</dbReference>
<keyword evidence="5" id="KW-1185">Reference proteome</keyword>
<dbReference type="AlphaFoldDB" id="R7QIJ0"/>
<dbReference type="Pfam" id="PF00249">
    <property type="entry name" value="Myb_DNA-binding"/>
    <property type="match status" value="2"/>
</dbReference>
<evidence type="ECO:0000259" key="2">
    <source>
        <dbReference type="PROSITE" id="PS50090"/>
    </source>
</evidence>
<sequence length="472" mass="53575">MPKELRHLYQSGAWSQHRVYLWPLVLEHARTGHRLAAHAQSELSFISYKQKSPMPEGDAIAEEAVKESAAAKAVFSSRMRKIFSARWAARDSRDRHLSRTYMQKRRSWVTLLDEAEENRSSAVVDAAIARDRQLLVATRATSGMGGGMTNREVDLIFQEIETTGGTAGGYERWSRSITKIPNHNPDYLMPACDGGGVLMQNPLADHYAARNVNPWTAEERRMFLEKFVMHGKNFRKISAFFEHKSNEDVVRFYYDNKMRMGLKQLLKESHLRKRGTRKLALTELAKLPTESRSIKDNFIHQPGFFGPDDNEEEEKENERGDAFSDGAVARSWTPQNRQALIHALCRFDVAQEWKPNVNTVSTVWESISAAVGNKTPKQCRHFYTKYKDVLGLGIYAPPAYDKWHRSPKRITPDSNSSAEESQPRKQPKLNSLSRKASAPFPRLSREYLNYGGNTNSIGNGTKNGDGASIRSV</sequence>
<dbReference type="GeneID" id="17325504"/>
<dbReference type="SMART" id="SM00717">
    <property type="entry name" value="SANT"/>
    <property type="match status" value="2"/>
</dbReference>
<dbReference type="STRING" id="2769.R7QIJ0"/>
<feature type="region of interest" description="Disordered" evidence="1">
    <location>
        <begin position="304"/>
        <end position="328"/>
    </location>
</feature>
<evidence type="ECO:0000313" key="4">
    <source>
        <dbReference type="EMBL" id="CDF37889.1"/>
    </source>
</evidence>
<dbReference type="CDD" id="cd00167">
    <property type="entry name" value="SANT"/>
    <property type="match status" value="2"/>
</dbReference>
<dbReference type="InterPro" id="IPR009057">
    <property type="entry name" value="Homeodomain-like_sf"/>
</dbReference>
<dbReference type="PANTHER" id="PTHR13992">
    <property type="entry name" value="NUCLEAR RECEPTOR CO-REPRESSOR RELATED NCOR"/>
    <property type="match status" value="1"/>
</dbReference>
<dbReference type="KEGG" id="ccp:CHC_T00000022001"/>
<evidence type="ECO:0008006" key="6">
    <source>
        <dbReference type="Google" id="ProtNLM"/>
    </source>
</evidence>
<dbReference type="GO" id="GO:0000785">
    <property type="term" value="C:chromatin"/>
    <property type="evidence" value="ECO:0007669"/>
    <property type="project" value="TreeGrafter"/>
</dbReference>
<dbReference type="InterPro" id="IPR017884">
    <property type="entry name" value="SANT_dom"/>
</dbReference>
<dbReference type="SUPFAM" id="SSF46689">
    <property type="entry name" value="Homeodomain-like"/>
    <property type="match status" value="2"/>
</dbReference>
<feature type="region of interest" description="Disordered" evidence="1">
    <location>
        <begin position="403"/>
        <end position="472"/>
    </location>
</feature>
<feature type="domain" description="Myb-like" evidence="2">
    <location>
        <begin position="331"/>
        <end position="387"/>
    </location>
</feature>
<dbReference type="GO" id="GO:0006357">
    <property type="term" value="P:regulation of transcription by RNA polymerase II"/>
    <property type="evidence" value="ECO:0007669"/>
    <property type="project" value="TreeGrafter"/>
</dbReference>
<accession>R7QIJ0</accession>
<dbReference type="Proteomes" id="UP000012073">
    <property type="component" value="Unassembled WGS sequence"/>
</dbReference>